<comment type="caution">
    <text evidence="1">The sequence shown here is derived from an EMBL/GenBank/DDBJ whole genome shotgun (WGS) entry which is preliminary data.</text>
</comment>
<keyword evidence="2" id="KW-1185">Reference proteome</keyword>
<evidence type="ECO:0000313" key="1">
    <source>
        <dbReference type="EMBL" id="KAF9763695.1"/>
    </source>
</evidence>
<organism evidence="1 2">
    <name type="scientific">Nosema granulosis</name>
    <dbReference type="NCBI Taxonomy" id="83296"/>
    <lineage>
        <taxon>Eukaryota</taxon>
        <taxon>Fungi</taxon>
        <taxon>Fungi incertae sedis</taxon>
        <taxon>Microsporidia</taxon>
        <taxon>Nosematidae</taxon>
        <taxon>Nosema</taxon>
    </lineage>
</organism>
<dbReference type="Proteomes" id="UP000740883">
    <property type="component" value="Unassembled WGS sequence"/>
</dbReference>
<dbReference type="OrthoDB" id="2160351at2759"/>
<reference evidence="1 2" key="1">
    <citation type="journal article" date="2020" name="Genome Biol. Evol.">
        <title>Comparative genomics of strictly vertically transmitted, feminizing microsporidia endosymbionts of amphipod crustaceans.</title>
        <authorList>
            <person name="Cormier A."/>
            <person name="Chebbi M.A."/>
            <person name="Giraud I."/>
            <person name="Wattier R."/>
            <person name="Teixeira M."/>
            <person name="Gilbert C."/>
            <person name="Rigaud T."/>
            <person name="Cordaux R."/>
        </authorList>
    </citation>
    <scope>NUCLEOTIDE SEQUENCE [LARGE SCALE GENOMIC DNA]</scope>
    <source>
        <strain evidence="1 2">Ou3-Ou53</strain>
    </source>
</reference>
<protein>
    <recommendedName>
        <fullName evidence="3">U1-type domain-containing protein</fullName>
    </recommendedName>
</protein>
<dbReference type="EMBL" id="SBJO01000061">
    <property type="protein sequence ID" value="KAF9763695.1"/>
    <property type="molecule type" value="Genomic_DNA"/>
</dbReference>
<dbReference type="AlphaFoldDB" id="A0A9P6KYY0"/>
<sequence length="283" mass="34173">MVEFEELKSYIYNLEKMEKLFLMYEDVKYSEDITKNLTLYFIRKKYYYIYKHAKERETGKIHSLEYYRDKSSKRINRFKSKYGLKDLEFDIKFEEKKANKQDNQIYRLFLMRALKFGREFFRITNLKIYKKVKKRVLKEERMRNIVPNKVSTDTVSENKLLCGSENKLLCGSENKLLCVSCMMEIKHTLIKNHVEGKKHKRMANGKDRIVQIKGDLKKAESLMEKMIKYSKKGKVAEMHKQHKEHEKMSTVTEEVIFEEEFEDDEGNVYDKKTYYDLKRNGLL</sequence>
<evidence type="ECO:0000313" key="2">
    <source>
        <dbReference type="Proteomes" id="UP000740883"/>
    </source>
</evidence>
<accession>A0A9P6KYY0</accession>
<proteinExistence type="predicted"/>
<gene>
    <name evidence="1" type="ORF">NGRA_1125</name>
</gene>
<evidence type="ECO:0008006" key="3">
    <source>
        <dbReference type="Google" id="ProtNLM"/>
    </source>
</evidence>
<name>A0A9P6KYY0_9MICR</name>